<dbReference type="Pfam" id="PF13180">
    <property type="entry name" value="PDZ_2"/>
    <property type="match status" value="1"/>
</dbReference>
<organism evidence="2">
    <name type="scientific">Guillardia theta (strain CCMP2712)</name>
    <name type="common">Cryptophyte</name>
    <dbReference type="NCBI Taxonomy" id="905079"/>
    <lineage>
        <taxon>Eukaryota</taxon>
        <taxon>Cryptophyceae</taxon>
        <taxon>Pyrenomonadales</taxon>
        <taxon>Geminigeraceae</taxon>
        <taxon>Guillardia</taxon>
    </lineage>
</organism>
<evidence type="ECO:0000313" key="2">
    <source>
        <dbReference type="EMBL" id="EKX53863.1"/>
    </source>
</evidence>
<dbReference type="HOGENOM" id="CLU_1417608_0_0_1"/>
<dbReference type="AlphaFoldDB" id="L1K0H7"/>
<evidence type="ECO:0000313" key="3">
    <source>
        <dbReference type="EnsemblProtists" id="EKX53863"/>
    </source>
</evidence>
<evidence type="ECO:0000313" key="4">
    <source>
        <dbReference type="Proteomes" id="UP000011087"/>
    </source>
</evidence>
<protein>
    <recommendedName>
        <fullName evidence="1">PDZ domain-containing protein</fullName>
    </recommendedName>
</protein>
<reference evidence="4" key="2">
    <citation type="submission" date="2012-11" db="EMBL/GenBank/DDBJ databases">
        <authorList>
            <person name="Kuo A."/>
            <person name="Curtis B.A."/>
            <person name="Tanifuji G."/>
            <person name="Burki F."/>
            <person name="Gruber A."/>
            <person name="Irimia M."/>
            <person name="Maruyama S."/>
            <person name="Arias M.C."/>
            <person name="Ball S.G."/>
            <person name="Gile G.H."/>
            <person name="Hirakawa Y."/>
            <person name="Hopkins J.F."/>
            <person name="Rensing S.A."/>
            <person name="Schmutz J."/>
            <person name="Symeonidi A."/>
            <person name="Elias M."/>
            <person name="Eveleigh R.J."/>
            <person name="Herman E.K."/>
            <person name="Klute M.J."/>
            <person name="Nakayama T."/>
            <person name="Obornik M."/>
            <person name="Reyes-Prieto A."/>
            <person name="Armbrust E.V."/>
            <person name="Aves S.J."/>
            <person name="Beiko R.G."/>
            <person name="Coutinho P."/>
            <person name="Dacks J.B."/>
            <person name="Durnford D.G."/>
            <person name="Fast N.M."/>
            <person name="Green B.R."/>
            <person name="Grisdale C."/>
            <person name="Hempe F."/>
            <person name="Henrissat B."/>
            <person name="Hoppner M.P."/>
            <person name="Ishida K.-I."/>
            <person name="Kim E."/>
            <person name="Koreny L."/>
            <person name="Kroth P.G."/>
            <person name="Liu Y."/>
            <person name="Malik S.-B."/>
            <person name="Maier U.G."/>
            <person name="McRose D."/>
            <person name="Mock T."/>
            <person name="Neilson J.A."/>
            <person name="Onodera N.T."/>
            <person name="Poole A.M."/>
            <person name="Pritham E.J."/>
            <person name="Richards T.A."/>
            <person name="Rocap G."/>
            <person name="Roy S.W."/>
            <person name="Sarai C."/>
            <person name="Schaack S."/>
            <person name="Shirato S."/>
            <person name="Slamovits C.H."/>
            <person name="Spencer D.F."/>
            <person name="Suzuki S."/>
            <person name="Worden A.Z."/>
            <person name="Zauner S."/>
            <person name="Barry K."/>
            <person name="Bell C."/>
            <person name="Bharti A.K."/>
            <person name="Crow J.A."/>
            <person name="Grimwood J."/>
            <person name="Kramer R."/>
            <person name="Lindquist E."/>
            <person name="Lucas S."/>
            <person name="Salamov A."/>
            <person name="McFadden G.I."/>
            <person name="Lane C.E."/>
            <person name="Keeling P.J."/>
            <person name="Gray M.W."/>
            <person name="Grigoriev I.V."/>
            <person name="Archibald J.M."/>
        </authorList>
    </citation>
    <scope>NUCLEOTIDE SEQUENCE</scope>
    <source>
        <strain evidence="4">CCMP2712</strain>
    </source>
</reference>
<name>L1K0H7_GUITC</name>
<dbReference type="SMART" id="SM00228">
    <property type="entry name" value="PDZ"/>
    <property type="match status" value="1"/>
</dbReference>
<reference evidence="3" key="3">
    <citation type="submission" date="2016-03" db="UniProtKB">
        <authorList>
            <consortium name="EnsemblProtists"/>
        </authorList>
    </citation>
    <scope>IDENTIFICATION</scope>
</reference>
<feature type="domain" description="PDZ" evidence="1">
    <location>
        <begin position="88"/>
        <end position="135"/>
    </location>
</feature>
<dbReference type="RefSeq" id="XP_005840843.1">
    <property type="nucleotide sequence ID" value="XM_005840786.1"/>
</dbReference>
<dbReference type="Proteomes" id="UP000011087">
    <property type="component" value="Unassembled WGS sequence"/>
</dbReference>
<sequence length="192" mass="20481">MLSYLAAKGITVSQPSIAGIGLVLDIRSRSAQNAVNKLQRKLEFLVESGETAGQVRHASSPPPPHTQQEMQEIGASNDPDVDNLRKQLGQAMVELEASREDDAIVVEDVIEDGPAHRSNKFSVGDRVLQVDGTPVGVNLDLCGNLIRGEEGASVKVSIKKAESSVIEDIVIVRGTVSAVSAQQSRKGGLFSW</sequence>
<dbReference type="InterPro" id="IPR036034">
    <property type="entry name" value="PDZ_sf"/>
</dbReference>
<evidence type="ECO:0000259" key="1">
    <source>
        <dbReference type="PROSITE" id="PS50106"/>
    </source>
</evidence>
<dbReference type="GeneID" id="17310333"/>
<proteinExistence type="predicted"/>
<dbReference type="OrthoDB" id="5987010at2759"/>
<gene>
    <name evidence="2" type="ORF">GUITHDRAFT_132897</name>
</gene>
<dbReference type="InterPro" id="IPR001478">
    <property type="entry name" value="PDZ"/>
</dbReference>
<dbReference type="Gene3D" id="2.30.42.10">
    <property type="match status" value="1"/>
</dbReference>
<dbReference type="PaxDb" id="55529-EKX53863"/>
<dbReference type="EnsemblProtists" id="EKX53863">
    <property type="protein sequence ID" value="EKX53863"/>
    <property type="gene ID" value="GUITHDRAFT_132897"/>
</dbReference>
<dbReference type="KEGG" id="gtt:GUITHDRAFT_132897"/>
<reference evidence="2 4" key="1">
    <citation type="journal article" date="2012" name="Nature">
        <title>Algal genomes reveal evolutionary mosaicism and the fate of nucleomorphs.</title>
        <authorList>
            <consortium name="DOE Joint Genome Institute"/>
            <person name="Curtis B.A."/>
            <person name="Tanifuji G."/>
            <person name="Burki F."/>
            <person name="Gruber A."/>
            <person name="Irimia M."/>
            <person name="Maruyama S."/>
            <person name="Arias M.C."/>
            <person name="Ball S.G."/>
            <person name="Gile G.H."/>
            <person name="Hirakawa Y."/>
            <person name="Hopkins J.F."/>
            <person name="Kuo A."/>
            <person name="Rensing S.A."/>
            <person name="Schmutz J."/>
            <person name="Symeonidi A."/>
            <person name="Elias M."/>
            <person name="Eveleigh R.J."/>
            <person name="Herman E.K."/>
            <person name="Klute M.J."/>
            <person name="Nakayama T."/>
            <person name="Obornik M."/>
            <person name="Reyes-Prieto A."/>
            <person name="Armbrust E.V."/>
            <person name="Aves S.J."/>
            <person name="Beiko R.G."/>
            <person name="Coutinho P."/>
            <person name="Dacks J.B."/>
            <person name="Durnford D.G."/>
            <person name="Fast N.M."/>
            <person name="Green B.R."/>
            <person name="Grisdale C.J."/>
            <person name="Hempel F."/>
            <person name="Henrissat B."/>
            <person name="Hoppner M.P."/>
            <person name="Ishida K."/>
            <person name="Kim E."/>
            <person name="Koreny L."/>
            <person name="Kroth P.G."/>
            <person name="Liu Y."/>
            <person name="Malik S.B."/>
            <person name="Maier U.G."/>
            <person name="McRose D."/>
            <person name="Mock T."/>
            <person name="Neilson J.A."/>
            <person name="Onodera N.T."/>
            <person name="Poole A.M."/>
            <person name="Pritham E.J."/>
            <person name="Richards T.A."/>
            <person name="Rocap G."/>
            <person name="Roy S.W."/>
            <person name="Sarai C."/>
            <person name="Schaack S."/>
            <person name="Shirato S."/>
            <person name="Slamovits C.H."/>
            <person name="Spencer D.F."/>
            <person name="Suzuki S."/>
            <person name="Worden A.Z."/>
            <person name="Zauner S."/>
            <person name="Barry K."/>
            <person name="Bell C."/>
            <person name="Bharti A.K."/>
            <person name="Crow J.A."/>
            <person name="Grimwood J."/>
            <person name="Kramer R."/>
            <person name="Lindquist E."/>
            <person name="Lucas S."/>
            <person name="Salamov A."/>
            <person name="McFadden G.I."/>
            <person name="Lane C.E."/>
            <person name="Keeling P.J."/>
            <person name="Gray M.W."/>
            <person name="Grigoriev I.V."/>
            <person name="Archibald J.M."/>
        </authorList>
    </citation>
    <scope>NUCLEOTIDE SEQUENCE</scope>
    <source>
        <strain evidence="2 4">CCMP2712</strain>
    </source>
</reference>
<keyword evidence="4" id="KW-1185">Reference proteome</keyword>
<dbReference type="SUPFAM" id="SSF50156">
    <property type="entry name" value="PDZ domain-like"/>
    <property type="match status" value="1"/>
</dbReference>
<dbReference type="EMBL" id="JH992969">
    <property type="protein sequence ID" value="EKX53863.1"/>
    <property type="molecule type" value="Genomic_DNA"/>
</dbReference>
<accession>L1K0H7</accession>
<dbReference type="PROSITE" id="PS50106">
    <property type="entry name" value="PDZ"/>
    <property type="match status" value="1"/>
</dbReference>